<keyword evidence="3" id="KW-1185">Reference proteome</keyword>
<dbReference type="OrthoDB" id="5648463at2"/>
<name>A0A1E5JKR8_9GAMM</name>
<dbReference type="RefSeq" id="WP_058516939.1">
    <property type="nucleotide sequence ID" value="NZ_CAAAIE010000002.1"/>
</dbReference>
<dbReference type="SUPFAM" id="SSF56112">
    <property type="entry name" value="Protein kinase-like (PK-like)"/>
    <property type="match status" value="1"/>
</dbReference>
<sequence>MTYTLVTFNPLRYELNFSILKSKTLSLLNYIFIVSVLAVCLMPGNSIAANIERYDFGTFSNRVTKVWEPEIALYVAKHFAAANGFNEQNVSVTKLKAGAANNFIYLVYIDNQMKFVIKGLSTKKEAESLYALQNYSKLQEIQNNPEAATICLSKLIQYYTVKNDINNYYFAILEAAHGKELFKTMSYELLQNRDINKLKDIFYKIGRQTSELHKSIIGSEQFISPRNLLSVIHDDFHPENTFYDIETNVFSLIDNDSMGESISNPLPIVREIYGIYEVPIIRWPAEKITIDLLKDADPHDIASIYFELIMGMASVYQNPQDAKSVFINSIIDLNNMAIAFLKDRYSESWMLYPTDKNEDHIVWGKLSRVVNDPVLAEHYISKLTIINNDLRLMGGQ</sequence>
<evidence type="ECO:0000256" key="1">
    <source>
        <dbReference type="SAM" id="Phobius"/>
    </source>
</evidence>
<dbReference type="EMBL" id="LSOG01000108">
    <property type="protein sequence ID" value="OEH45151.1"/>
    <property type="molecule type" value="Genomic_DNA"/>
</dbReference>
<dbReference type="Proteomes" id="UP000095229">
    <property type="component" value="Unassembled WGS sequence"/>
</dbReference>
<evidence type="ECO:0000313" key="2">
    <source>
        <dbReference type="EMBL" id="OEH45151.1"/>
    </source>
</evidence>
<dbReference type="PATRIC" id="fig|45071.6.peg.1128"/>
<keyword evidence="1" id="KW-0472">Membrane</keyword>
<dbReference type="Gene3D" id="1.10.510.10">
    <property type="entry name" value="Transferase(Phosphotransferase) domain 1"/>
    <property type="match status" value="1"/>
</dbReference>
<keyword evidence="1" id="KW-1133">Transmembrane helix</keyword>
<gene>
    <name evidence="2" type="ORF">lpari_03921</name>
</gene>
<comment type="caution">
    <text evidence="2">The sequence shown here is derived from an EMBL/GenBank/DDBJ whole genome shotgun (WGS) entry which is preliminary data.</text>
</comment>
<dbReference type="STRING" id="45071.Lpar_1049"/>
<dbReference type="AlphaFoldDB" id="A0A1E5JKR8"/>
<accession>A0A1E5JKR8</accession>
<proteinExistence type="predicted"/>
<organism evidence="2 3">
    <name type="scientific">Legionella parisiensis</name>
    <dbReference type="NCBI Taxonomy" id="45071"/>
    <lineage>
        <taxon>Bacteria</taxon>
        <taxon>Pseudomonadati</taxon>
        <taxon>Pseudomonadota</taxon>
        <taxon>Gammaproteobacteria</taxon>
        <taxon>Legionellales</taxon>
        <taxon>Legionellaceae</taxon>
        <taxon>Legionella</taxon>
    </lineage>
</organism>
<feature type="transmembrane region" description="Helical" evidence="1">
    <location>
        <begin position="27"/>
        <end position="44"/>
    </location>
</feature>
<dbReference type="InterPro" id="IPR011009">
    <property type="entry name" value="Kinase-like_dom_sf"/>
</dbReference>
<evidence type="ECO:0008006" key="4">
    <source>
        <dbReference type="Google" id="ProtNLM"/>
    </source>
</evidence>
<reference evidence="2 3" key="1">
    <citation type="submission" date="2016-02" db="EMBL/GenBank/DDBJ databases">
        <title>Secondary metabolites in Legionella.</title>
        <authorList>
            <person name="Tobias N.J."/>
            <person name="Bode H.B."/>
        </authorList>
    </citation>
    <scope>NUCLEOTIDE SEQUENCE [LARGE SCALE GENOMIC DNA]</scope>
    <source>
        <strain evidence="2 3">DSM 19216</strain>
    </source>
</reference>
<keyword evidence="1" id="KW-0812">Transmembrane</keyword>
<evidence type="ECO:0000313" key="3">
    <source>
        <dbReference type="Proteomes" id="UP000095229"/>
    </source>
</evidence>
<protein>
    <recommendedName>
        <fullName evidence="4">Aminoglycoside phosphotransferase domain-containing protein</fullName>
    </recommendedName>
</protein>